<evidence type="ECO:0000256" key="8">
    <source>
        <dbReference type="PROSITE-ProRule" id="PRU00703"/>
    </source>
</evidence>
<dbReference type="Gene3D" id="3.30.465.10">
    <property type="match status" value="1"/>
</dbReference>
<evidence type="ECO:0000313" key="14">
    <source>
        <dbReference type="Proteomes" id="UP000272117"/>
    </source>
</evidence>
<keyword evidence="6 8" id="KW-0129">CBS domain</keyword>
<dbReference type="GO" id="GO:0005886">
    <property type="term" value="C:plasma membrane"/>
    <property type="evidence" value="ECO:0007669"/>
    <property type="project" value="UniProtKB-SubCell"/>
</dbReference>
<dbReference type="InterPro" id="IPR036318">
    <property type="entry name" value="FAD-bd_PCMH-like_sf"/>
</dbReference>
<evidence type="ECO:0000313" key="13">
    <source>
        <dbReference type="EMBL" id="RNI31322.1"/>
    </source>
</evidence>
<dbReference type="PANTHER" id="PTHR43099">
    <property type="entry name" value="UPF0053 PROTEIN YRKA"/>
    <property type="match status" value="1"/>
</dbReference>
<dbReference type="InterPro" id="IPR044751">
    <property type="entry name" value="Ion_transp-like_CBS"/>
</dbReference>
<feature type="domain" description="CBS" evidence="11">
    <location>
        <begin position="284"/>
        <end position="341"/>
    </location>
</feature>
<feature type="domain" description="CBS" evidence="11">
    <location>
        <begin position="220"/>
        <end position="279"/>
    </location>
</feature>
<keyword evidence="2" id="KW-1003">Cell membrane</keyword>
<dbReference type="SUPFAM" id="SSF56176">
    <property type="entry name" value="FAD-binding/transporter-associated domain-like"/>
    <property type="match status" value="1"/>
</dbReference>
<dbReference type="GO" id="GO:0050660">
    <property type="term" value="F:flavin adenine dinucleotide binding"/>
    <property type="evidence" value="ECO:0007669"/>
    <property type="project" value="InterPro"/>
</dbReference>
<reference evidence="13 14" key="1">
    <citation type="submission" date="2018-11" db="EMBL/GenBank/DDBJ databases">
        <title>Rufibacter latericius sp. nov., isolated from water in Baiyang Lake.</title>
        <authorList>
            <person name="Yang Y."/>
        </authorList>
    </citation>
    <scope>NUCLEOTIDE SEQUENCE [LARGE SCALE GENOMIC DNA]</scope>
    <source>
        <strain evidence="13 14">R-22-1c-1</strain>
    </source>
</reference>
<dbReference type="InterPro" id="IPR002550">
    <property type="entry name" value="CNNM"/>
</dbReference>
<evidence type="ECO:0000256" key="4">
    <source>
        <dbReference type="ARBA" id="ARBA00022737"/>
    </source>
</evidence>
<feature type="transmembrane region" description="Helical" evidence="10">
    <location>
        <begin position="6"/>
        <end position="26"/>
    </location>
</feature>
<keyword evidence="3 9" id="KW-0812">Transmembrane</keyword>
<dbReference type="PROSITE" id="PS51846">
    <property type="entry name" value="CNNM"/>
    <property type="match status" value="1"/>
</dbReference>
<dbReference type="Gene3D" id="3.10.580.10">
    <property type="entry name" value="CBS-domain"/>
    <property type="match status" value="1"/>
</dbReference>
<dbReference type="SUPFAM" id="SSF54631">
    <property type="entry name" value="CBS-domain pair"/>
    <property type="match status" value="1"/>
</dbReference>
<name>A0A3M9N0K8_9BACT</name>
<dbReference type="Pfam" id="PF01595">
    <property type="entry name" value="CNNM"/>
    <property type="match status" value="1"/>
</dbReference>
<feature type="transmembrane region" description="Helical" evidence="10">
    <location>
        <begin position="54"/>
        <end position="75"/>
    </location>
</feature>
<evidence type="ECO:0000256" key="6">
    <source>
        <dbReference type="ARBA" id="ARBA00023122"/>
    </source>
</evidence>
<evidence type="ECO:0000256" key="2">
    <source>
        <dbReference type="ARBA" id="ARBA00022475"/>
    </source>
</evidence>
<dbReference type="AlphaFoldDB" id="A0A3M9N0K8"/>
<evidence type="ECO:0000256" key="1">
    <source>
        <dbReference type="ARBA" id="ARBA00004651"/>
    </source>
</evidence>
<feature type="transmembrane region" description="Helical" evidence="10">
    <location>
        <begin position="135"/>
        <end position="157"/>
    </location>
</feature>
<dbReference type="SMART" id="SM01091">
    <property type="entry name" value="CorC_HlyC"/>
    <property type="match status" value="1"/>
</dbReference>
<dbReference type="InterPro" id="IPR000644">
    <property type="entry name" value="CBS_dom"/>
</dbReference>
<keyword evidence="4" id="KW-0677">Repeat</keyword>
<sequence length="436" mass="48904">MILNIFLTLFLVALNGFFVAAEFALVKVRASQIELRAQAGNQLAKIAYHMIGHLDAYLSATQLGITLASLGLGWIGEGVVSEIIIEIMHAFGAAPDPVLAHKIALPISFAVITVLHIVFGELAPKSLAIQRPESTALAVAVPLRIVYYVLLPFIWVLNGFSNFILKRVGITPMHGSEVHTAEELRLLFEQSAESGEIGGSQQELIENVFEFNERMVKQIMVPRTKLVALNIDATEDEIFEVVFNEGYTRMPIYRDTIDNIVGIMYVKDLLVVLRAGEQVNLEKLMRQAYFVPETKKISRLLKDFQRNRMHIAVVSDEFGGTSGIVTIEDIIEELVGEIQDEYDEETPLVEKLNDFEFKVDTSASILDVNDDLPYPLPEGEDYETVGGYLNMIYGRIPEIGETTIHGVYEFRILEKTERNVESVLLKVTEDKRDDIL</sequence>
<dbReference type="InterPro" id="IPR016169">
    <property type="entry name" value="FAD-bd_PCMH_sub2"/>
</dbReference>
<dbReference type="EMBL" id="RJJD01000001">
    <property type="protein sequence ID" value="RNI31322.1"/>
    <property type="molecule type" value="Genomic_DNA"/>
</dbReference>
<keyword evidence="7 9" id="KW-0472">Membrane</keyword>
<dbReference type="PANTHER" id="PTHR43099:SF2">
    <property type="entry name" value="UPF0053 PROTEIN YRKA"/>
    <property type="match status" value="1"/>
</dbReference>
<protein>
    <submittedName>
        <fullName evidence="13">HlyC/CorC family transporter</fullName>
    </submittedName>
</protein>
<feature type="transmembrane region" description="Helical" evidence="10">
    <location>
        <begin position="103"/>
        <end position="123"/>
    </location>
</feature>
<dbReference type="Proteomes" id="UP000272117">
    <property type="component" value="Unassembled WGS sequence"/>
</dbReference>
<comment type="caution">
    <text evidence="13">The sequence shown here is derived from an EMBL/GenBank/DDBJ whole genome shotgun (WGS) entry which is preliminary data.</text>
</comment>
<keyword evidence="5 9" id="KW-1133">Transmembrane helix</keyword>
<proteinExistence type="predicted"/>
<keyword evidence="14" id="KW-1185">Reference proteome</keyword>
<gene>
    <name evidence="13" type="ORF">EFB08_02000</name>
</gene>
<evidence type="ECO:0000256" key="9">
    <source>
        <dbReference type="PROSITE-ProRule" id="PRU01193"/>
    </source>
</evidence>
<dbReference type="CDD" id="cd04590">
    <property type="entry name" value="CBS_pair_CorC_HlyC_assoc"/>
    <property type="match status" value="1"/>
</dbReference>
<evidence type="ECO:0000256" key="10">
    <source>
        <dbReference type="SAM" id="Phobius"/>
    </source>
</evidence>
<evidence type="ECO:0000256" key="7">
    <source>
        <dbReference type="ARBA" id="ARBA00023136"/>
    </source>
</evidence>
<organism evidence="13 14">
    <name type="scientific">Rufibacter latericius</name>
    <dbReference type="NCBI Taxonomy" id="2487040"/>
    <lineage>
        <taxon>Bacteria</taxon>
        <taxon>Pseudomonadati</taxon>
        <taxon>Bacteroidota</taxon>
        <taxon>Cytophagia</taxon>
        <taxon>Cytophagales</taxon>
        <taxon>Hymenobacteraceae</taxon>
        <taxon>Rufibacter</taxon>
    </lineage>
</organism>
<dbReference type="RefSeq" id="WP_123125226.1">
    <property type="nucleotide sequence ID" value="NZ_RJJD01000001.1"/>
</dbReference>
<evidence type="ECO:0000256" key="5">
    <source>
        <dbReference type="ARBA" id="ARBA00022989"/>
    </source>
</evidence>
<dbReference type="Pfam" id="PF00571">
    <property type="entry name" value="CBS"/>
    <property type="match status" value="2"/>
</dbReference>
<dbReference type="OrthoDB" id="9798188at2"/>
<dbReference type="PROSITE" id="PS51371">
    <property type="entry name" value="CBS"/>
    <property type="match status" value="2"/>
</dbReference>
<dbReference type="FunFam" id="3.10.580.10:FF:000002">
    <property type="entry name" value="Magnesium/cobalt efflux protein CorC"/>
    <property type="match status" value="1"/>
</dbReference>
<evidence type="ECO:0000259" key="12">
    <source>
        <dbReference type="PROSITE" id="PS51846"/>
    </source>
</evidence>
<evidence type="ECO:0000259" key="11">
    <source>
        <dbReference type="PROSITE" id="PS51371"/>
    </source>
</evidence>
<dbReference type="InterPro" id="IPR046342">
    <property type="entry name" value="CBS_dom_sf"/>
</dbReference>
<accession>A0A3M9N0K8</accession>
<dbReference type="InterPro" id="IPR051676">
    <property type="entry name" value="UPF0053_domain"/>
</dbReference>
<evidence type="ECO:0000256" key="3">
    <source>
        <dbReference type="ARBA" id="ARBA00022692"/>
    </source>
</evidence>
<feature type="domain" description="CNNM transmembrane" evidence="12">
    <location>
        <begin position="1"/>
        <end position="201"/>
    </location>
</feature>
<comment type="subcellular location">
    <subcellularLocation>
        <location evidence="1">Cell membrane</location>
        <topology evidence="1">Multi-pass membrane protein</topology>
    </subcellularLocation>
</comment>
<dbReference type="InterPro" id="IPR005170">
    <property type="entry name" value="Transptr-assoc_dom"/>
</dbReference>
<dbReference type="Pfam" id="PF03471">
    <property type="entry name" value="CorC_HlyC"/>
    <property type="match status" value="1"/>
</dbReference>